<dbReference type="InterPro" id="IPR036388">
    <property type="entry name" value="WH-like_DNA-bd_sf"/>
</dbReference>
<gene>
    <name evidence="8" type="ORF">AMS66_26015</name>
</gene>
<accession>A0A0M9BIU1</accession>
<dbReference type="InterPro" id="IPR001867">
    <property type="entry name" value="OmpR/PhoB-type_DNA-bd"/>
</dbReference>
<evidence type="ECO:0000313" key="9">
    <source>
        <dbReference type="Proteomes" id="UP000037688"/>
    </source>
</evidence>
<dbReference type="OrthoDB" id="3190595at2"/>
<evidence type="ECO:0000259" key="7">
    <source>
        <dbReference type="PROSITE" id="PS50110"/>
    </source>
</evidence>
<dbReference type="PATRIC" id="fig|1705561.3.peg.5462"/>
<evidence type="ECO:0000256" key="3">
    <source>
        <dbReference type="ARBA" id="ARBA00023015"/>
    </source>
</evidence>
<keyword evidence="5" id="KW-0804">Transcription</keyword>
<comment type="caution">
    <text evidence="8">The sequence shown here is derived from an EMBL/GenBank/DDBJ whole genome shotgun (WGS) entry which is preliminary data.</text>
</comment>
<dbReference type="Pfam" id="PF00486">
    <property type="entry name" value="Trans_reg_C"/>
    <property type="match status" value="1"/>
</dbReference>
<keyword evidence="2" id="KW-0902">Two-component regulatory system</keyword>
<dbReference type="Proteomes" id="UP000037688">
    <property type="component" value="Unassembled WGS sequence"/>
</dbReference>
<dbReference type="PANTHER" id="PTHR48111">
    <property type="entry name" value="REGULATOR OF RPOS"/>
    <property type="match status" value="1"/>
</dbReference>
<dbReference type="InterPro" id="IPR001789">
    <property type="entry name" value="Sig_transdc_resp-reg_receiver"/>
</dbReference>
<evidence type="ECO:0000256" key="4">
    <source>
        <dbReference type="ARBA" id="ARBA00023125"/>
    </source>
</evidence>
<dbReference type="GO" id="GO:0000976">
    <property type="term" value="F:transcription cis-regulatory region binding"/>
    <property type="evidence" value="ECO:0007669"/>
    <property type="project" value="TreeGrafter"/>
</dbReference>
<feature type="modified residue" description="4-aspartylphosphate" evidence="6">
    <location>
        <position position="56"/>
    </location>
</feature>
<dbReference type="AlphaFoldDB" id="A0A0M9BIU1"/>
<dbReference type="Gene3D" id="3.40.50.2300">
    <property type="match status" value="1"/>
</dbReference>
<dbReference type="GO" id="GO:0032993">
    <property type="term" value="C:protein-DNA complex"/>
    <property type="evidence" value="ECO:0007669"/>
    <property type="project" value="TreeGrafter"/>
</dbReference>
<dbReference type="Pfam" id="PF00072">
    <property type="entry name" value="Response_reg"/>
    <property type="match status" value="1"/>
</dbReference>
<organism evidence="8 9">
    <name type="scientific">Paenibacillus xylanivorans</name>
    <dbReference type="NCBI Taxonomy" id="1705561"/>
    <lineage>
        <taxon>Bacteria</taxon>
        <taxon>Bacillati</taxon>
        <taxon>Bacillota</taxon>
        <taxon>Bacilli</taxon>
        <taxon>Bacillales</taxon>
        <taxon>Paenibacillaceae</taxon>
        <taxon>Paenibacillus</taxon>
    </lineage>
</organism>
<name>A0A0M9BIU1_9BACL</name>
<keyword evidence="3" id="KW-0805">Transcription regulation</keyword>
<protein>
    <recommendedName>
        <fullName evidence="7">Response regulatory domain-containing protein</fullName>
    </recommendedName>
</protein>
<keyword evidence="9" id="KW-1185">Reference proteome</keyword>
<dbReference type="SUPFAM" id="SSF46894">
    <property type="entry name" value="C-terminal effector domain of the bipartite response regulators"/>
    <property type="match status" value="1"/>
</dbReference>
<feature type="domain" description="Response regulatory" evidence="7">
    <location>
        <begin position="3"/>
        <end position="119"/>
    </location>
</feature>
<sequence length="267" mass="30742">MIRIIAVDDEQPALRRVGKLLEQFPQVQVSGLFDKSTACLEYILTEPDRIDLALLDMEMPTMHGLELARRLQECRPEIHIAFLTAYEGYAKSAFEVEAIDFLLKPILQDDLDRTIGRFVKRTGSKDEATNQPKRGIAVQRFGPFNVLTENGDMIRFRNSKSKEILAYLHHHRGKPVSKAQMMENIWYGQDEQRTQANLYTTIYQLRKDLEAWGLSDLISQTKTAGGSYSLHWQTSFDDVDSYEEELRLFKRKSSLTHALKASVQNSR</sequence>
<dbReference type="InterPro" id="IPR016032">
    <property type="entry name" value="Sig_transdc_resp-reg_C-effctor"/>
</dbReference>
<evidence type="ECO:0000256" key="1">
    <source>
        <dbReference type="ARBA" id="ARBA00022553"/>
    </source>
</evidence>
<keyword evidence="4" id="KW-0238">DNA-binding</keyword>
<dbReference type="RefSeq" id="WP_053783557.1">
    <property type="nucleotide sequence ID" value="NZ_LITU01000081.1"/>
</dbReference>
<evidence type="ECO:0000256" key="5">
    <source>
        <dbReference type="ARBA" id="ARBA00023163"/>
    </source>
</evidence>
<dbReference type="PROSITE" id="PS50110">
    <property type="entry name" value="RESPONSE_REGULATORY"/>
    <property type="match status" value="1"/>
</dbReference>
<dbReference type="PANTHER" id="PTHR48111:SF69">
    <property type="entry name" value="RESPONSE REGULATOR RECEIVER"/>
    <property type="match status" value="1"/>
</dbReference>
<dbReference type="GO" id="GO:0006355">
    <property type="term" value="P:regulation of DNA-templated transcription"/>
    <property type="evidence" value="ECO:0007669"/>
    <property type="project" value="InterPro"/>
</dbReference>
<dbReference type="SUPFAM" id="SSF52172">
    <property type="entry name" value="CheY-like"/>
    <property type="match status" value="1"/>
</dbReference>
<evidence type="ECO:0000256" key="2">
    <source>
        <dbReference type="ARBA" id="ARBA00023012"/>
    </source>
</evidence>
<dbReference type="InterPro" id="IPR039420">
    <property type="entry name" value="WalR-like"/>
</dbReference>
<proteinExistence type="predicted"/>
<dbReference type="Gene3D" id="1.10.10.10">
    <property type="entry name" value="Winged helix-like DNA-binding domain superfamily/Winged helix DNA-binding domain"/>
    <property type="match status" value="1"/>
</dbReference>
<keyword evidence="1 6" id="KW-0597">Phosphoprotein</keyword>
<dbReference type="InterPro" id="IPR011006">
    <property type="entry name" value="CheY-like_superfamily"/>
</dbReference>
<dbReference type="GO" id="GO:0000156">
    <property type="term" value="F:phosphorelay response regulator activity"/>
    <property type="evidence" value="ECO:0007669"/>
    <property type="project" value="TreeGrafter"/>
</dbReference>
<dbReference type="SMART" id="SM00862">
    <property type="entry name" value="Trans_reg_C"/>
    <property type="match status" value="1"/>
</dbReference>
<dbReference type="SMART" id="SM00448">
    <property type="entry name" value="REC"/>
    <property type="match status" value="1"/>
</dbReference>
<dbReference type="GO" id="GO:0005829">
    <property type="term" value="C:cytosol"/>
    <property type="evidence" value="ECO:0007669"/>
    <property type="project" value="TreeGrafter"/>
</dbReference>
<dbReference type="EMBL" id="LITU01000081">
    <property type="protein sequence ID" value="KOY13210.1"/>
    <property type="molecule type" value="Genomic_DNA"/>
</dbReference>
<evidence type="ECO:0000256" key="6">
    <source>
        <dbReference type="PROSITE-ProRule" id="PRU00169"/>
    </source>
</evidence>
<evidence type="ECO:0000313" key="8">
    <source>
        <dbReference type="EMBL" id="KOY13210.1"/>
    </source>
</evidence>
<reference evidence="8 9" key="1">
    <citation type="submission" date="2015-08" db="EMBL/GenBank/DDBJ databases">
        <title>Draft genome sequence of cellulolytic and xylanolytic Paenibacillus sp. A59, isolated from a decaying forest soil from Patagonia, Argentina.</title>
        <authorList>
            <person name="Ghio S."/>
            <person name="Caceres A.M."/>
            <person name="Talia P."/>
            <person name="Grasso D."/>
            <person name="Campos E."/>
        </authorList>
    </citation>
    <scope>NUCLEOTIDE SEQUENCE [LARGE SCALE GENOMIC DNA]</scope>
    <source>
        <strain evidence="8 9">A59</strain>
    </source>
</reference>